<keyword evidence="2" id="KW-0328">Glycosyltransferase</keyword>
<reference evidence="5 6" key="1">
    <citation type="submission" date="2019-06" db="EMBL/GenBank/DDBJ databases">
        <title>Sequencing the genomes of 1000 actinobacteria strains.</title>
        <authorList>
            <person name="Klenk H.-P."/>
        </authorList>
    </citation>
    <scope>NUCLEOTIDE SEQUENCE [LARGE SCALE GENOMIC DNA]</scope>
    <source>
        <strain evidence="5 6">DSM 8803</strain>
    </source>
</reference>
<dbReference type="OrthoDB" id="5243838at2"/>
<evidence type="ECO:0000259" key="4">
    <source>
        <dbReference type="Pfam" id="PF00535"/>
    </source>
</evidence>
<dbReference type="CDD" id="cd00761">
    <property type="entry name" value="Glyco_tranf_GTA_type"/>
    <property type="match status" value="1"/>
</dbReference>
<organism evidence="5 6">
    <name type="scientific">Leucobacter komagatae</name>
    <dbReference type="NCBI Taxonomy" id="55969"/>
    <lineage>
        <taxon>Bacteria</taxon>
        <taxon>Bacillati</taxon>
        <taxon>Actinomycetota</taxon>
        <taxon>Actinomycetes</taxon>
        <taxon>Micrococcales</taxon>
        <taxon>Microbacteriaceae</taxon>
        <taxon>Leucobacter</taxon>
    </lineage>
</organism>
<keyword evidence="6" id="KW-1185">Reference proteome</keyword>
<evidence type="ECO:0000313" key="5">
    <source>
        <dbReference type="EMBL" id="TQL43528.1"/>
    </source>
</evidence>
<dbReference type="PANTHER" id="PTHR43630">
    <property type="entry name" value="POLY-BETA-1,6-N-ACETYL-D-GLUCOSAMINE SYNTHASE"/>
    <property type="match status" value="1"/>
</dbReference>
<dbReference type="PANTHER" id="PTHR43630:SF1">
    <property type="entry name" value="POLY-BETA-1,6-N-ACETYL-D-GLUCOSAMINE SYNTHASE"/>
    <property type="match status" value="1"/>
</dbReference>
<evidence type="ECO:0000256" key="1">
    <source>
        <dbReference type="ARBA" id="ARBA00006739"/>
    </source>
</evidence>
<dbReference type="EMBL" id="VFON01000001">
    <property type="protein sequence ID" value="TQL43528.1"/>
    <property type="molecule type" value="Genomic_DNA"/>
</dbReference>
<dbReference type="GO" id="GO:0016757">
    <property type="term" value="F:glycosyltransferase activity"/>
    <property type="evidence" value="ECO:0007669"/>
    <property type="project" value="UniProtKB-KW"/>
</dbReference>
<dbReference type="SUPFAM" id="SSF53448">
    <property type="entry name" value="Nucleotide-diphospho-sugar transferases"/>
    <property type="match status" value="1"/>
</dbReference>
<protein>
    <submittedName>
        <fullName evidence="5">Glycosyl transferase family 2</fullName>
    </submittedName>
</protein>
<feature type="domain" description="Glycosyltransferase 2-like" evidence="4">
    <location>
        <begin position="20"/>
        <end position="174"/>
    </location>
</feature>
<name>A0A542Y603_9MICO</name>
<evidence type="ECO:0000256" key="2">
    <source>
        <dbReference type="ARBA" id="ARBA00022676"/>
    </source>
</evidence>
<sequence length="254" mass="28500">MNGIVTHSPIPAEPTGPTVSVVIPIHNEARIIERCLDALVSQTAPADEIIVVDNGCSDGSAEIARRFPGVRVVTEPRRGVTFARTTGFDAARSDVIARIDADTVVPPDWVARIRTDFRDPSLDGQGGSAAIAELSPGHRLWFGWWYRGFRVWHERSIGVSPMLYGFNSALRRDAWQKARHLIELGDAQVSEDVDVTIALLRTGHRLRYAPTLVVQARLFRSIDRKKLSRYYETDSMTLARHRYGNRTRWSGRIT</sequence>
<evidence type="ECO:0000256" key="3">
    <source>
        <dbReference type="ARBA" id="ARBA00022679"/>
    </source>
</evidence>
<dbReference type="InterPro" id="IPR001173">
    <property type="entry name" value="Glyco_trans_2-like"/>
</dbReference>
<dbReference type="Proteomes" id="UP000319094">
    <property type="component" value="Unassembled WGS sequence"/>
</dbReference>
<keyword evidence="3 5" id="KW-0808">Transferase</keyword>
<dbReference type="Pfam" id="PF00535">
    <property type="entry name" value="Glycos_transf_2"/>
    <property type="match status" value="1"/>
</dbReference>
<gene>
    <name evidence="5" type="ORF">FB468_1550</name>
</gene>
<comment type="similarity">
    <text evidence="1">Belongs to the glycosyltransferase 2 family.</text>
</comment>
<accession>A0A542Y603</accession>
<dbReference type="AlphaFoldDB" id="A0A542Y603"/>
<comment type="caution">
    <text evidence="5">The sequence shown here is derived from an EMBL/GenBank/DDBJ whole genome shotgun (WGS) entry which is preliminary data.</text>
</comment>
<dbReference type="Gene3D" id="3.90.550.10">
    <property type="entry name" value="Spore Coat Polysaccharide Biosynthesis Protein SpsA, Chain A"/>
    <property type="match status" value="1"/>
</dbReference>
<dbReference type="InterPro" id="IPR029044">
    <property type="entry name" value="Nucleotide-diphossugar_trans"/>
</dbReference>
<evidence type="ECO:0000313" key="6">
    <source>
        <dbReference type="Proteomes" id="UP000319094"/>
    </source>
</evidence>
<proteinExistence type="inferred from homology"/>